<gene>
    <name evidence="2" type="ORF">SADUNF_Sadunf11G0015300</name>
</gene>
<sequence length="95" mass="10588">MQETEPMASSSRFLFSLCLLFMKVLALAKAQQPADQPVMLLYKDSVGKGNYTTNSTYQANLNQLLTSIYTNTDVAEALSIKTCEETIGNNLLKFR</sequence>
<name>A0A835JPH7_9ROSI</name>
<evidence type="ECO:0000313" key="3">
    <source>
        <dbReference type="Proteomes" id="UP000657918"/>
    </source>
</evidence>
<dbReference type="OrthoDB" id="4062651at2759"/>
<organism evidence="2 3">
    <name type="scientific">Salix dunnii</name>
    <dbReference type="NCBI Taxonomy" id="1413687"/>
    <lineage>
        <taxon>Eukaryota</taxon>
        <taxon>Viridiplantae</taxon>
        <taxon>Streptophyta</taxon>
        <taxon>Embryophyta</taxon>
        <taxon>Tracheophyta</taxon>
        <taxon>Spermatophyta</taxon>
        <taxon>Magnoliopsida</taxon>
        <taxon>eudicotyledons</taxon>
        <taxon>Gunneridae</taxon>
        <taxon>Pentapetalae</taxon>
        <taxon>rosids</taxon>
        <taxon>fabids</taxon>
        <taxon>Malpighiales</taxon>
        <taxon>Salicaceae</taxon>
        <taxon>Saliceae</taxon>
        <taxon>Salix</taxon>
    </lineage>
</organism>
<dbReference type="AlphaFoldDB" id="A0A835JPH7"/>
<dbReference type="EMBL" id="JADGMS010000011">
    <property type="protein sequence ID" value="KAF9672194.1"/>
    <property type="molecule type" value="Genomic_DNA"/>
</dbReference>
<comment type="caution">
    <text evidence="2">The sequence shown here is derived from an EMBL/GenBank/DDBJ whole genome shotgun (WGS) entry which is preliminary data.</text>
</comment>
<keyword evidence="1" id="KW-0732">Signal</keyword>
<keyword evidence="3" id="KW-1185">Reference proteome</keyword>
<evidence type="ECO:0000313" key="2">
    <source>
        <dbReference type="EMBL" id="KAF9672194.1"/>
    </source>
</evidence>
<feature type="chain" id="PRO_5032281733" evidence="1">
    <location>
        <begin position="31"/>
        <end position="95"/>
    </location>
</feature>
<protein>
    <submittedName>
        <fullName evidence="2">Uncharacterized protein</fullName>
    </submittedName>
</protein>
<reference evidence="2 3" key="1">
    <citation type="submission" date="2020-10" db="EMBL/GenBank/DDBJ databases">
        <title>Plant Genome Project.</title>
        <authorList>
            <person name="Zhang R.-G."/>
        </authorList>
    </citation>
    <scope>NUCLEOTIDE SEQUENCE [LARGE SCALE GENOMIC DNA]</scope>
    <source>
        <strain evidence="2">FAFU-HL-1</strain>
        <tissue evidence="2">Leaf</tissue>
    </source>
</reference>
<feature type="signal peptide" evidence="1">
    <location>
        <begin position="1"/>
        <end position="30"/>
    </location>
</feature>
<accession>A0A835JPH7</accession>
<dbReference type="Proteomes" id="UP000657918">
    <property type="component" value="Chromosome 11"/>
</dbReference>
<proteinExistence type="predicted"/>
<evidence type="ECO:0000256" key="1">
    <source>
        <dbReference type="SAM" id="SignalP"/>
    </source>
</evidence>